<dbReference type="OrthoDB" id="9810648at2"/>
<comment type="cofactor">
    <cofactor evidence="1">
        <name>Mg(2+)</name>
        <dbReference type="ChEBI" id="CHEBI:18420"/>
    </cofactor>
</comment>
<evidence type="ECO:0000313" key="7">
    <source>
        <dbReference type="EMBL" id="SPF33674.1"/>
    </source>
</evidence>
<dbReference type="InterPro" id="IPR020084">
    <property type="entry name" value="NUDIX_hydrolase_CS"/>
</dbReference>
<dbReference type="InterPro" id="IPR047127">
    <property type="entry name" value="MutT-like"/>
</dbReference>
<evidence type="ECO:0000256" key="3">
    <source>
        <dbReference type="ARBA" id="ARBA00022801"/>
    </source>
</evidence>
<dbReference type="InterPro" id="IPR020476">
    <property type="entry name" value="Nudix_hydrolase"/>
</dbReference>
<dbReference type="GO" id="GO:0044715">
    <property type="term" value="F:8-oxo-dGDP phosphatase activity"/>
    <property type="evidence" value="ECO:0007669"/>
    <property type="project" value="TreeGrafter"/>
</dbReference>
<dbReference type="InterPro" id="IPR000086">
    <property type="entry name" value="NUDIX_hydrolase_dom"/>
</dbReference>
<evidence type="ECO:0000256" key="2">
    <source>
        <dbReference type="ARBA" id="ARBA00005582"/>
    </source>
</evidence>
<sequence length="135" mass="15801">MKRVVAALIQKDGKLLVCQRTRHQTMPLKWEFPGGKIEDGEQPRDALYRELEEEIGILATIGDEVARIRHEYPNRSMVELRFFVVREYQGEIENRIFRDIQWAALKDLPQYDFLEADLTLVRDLAAGKLLQEDSE</sequence>
<dbReference type="GO" id="GO:0044716">
    <property type="term" value="F:8-oxo-GDP phosphatase activity"/>
    <property type="evidence" value="ECO:0007669"/>
    <property type="project" value="TreeGrafter"/>
</dbReference>
<dbReference type="PROSITE" id="PS00893">
    <property type="entry name" value="NUDIX_BOX"/>
    <property type="match status" value="1"/>
</dbReference>
<accession>A0A2U3K1X2</accession>
<feature type="domain" description="Nudix hydrolase" evidence="6">
    <location>
        <begin position="1"/>
        <end position="126"/>
    </location>
</feature>
<dbReference type="PRINTS" id="PR00502">
    <property type="entry name" value="NUDIXFAMILY"/>
</dbReference>
<dbReference type="SUPFAM" id="SSF55811">
    <property type="entry name" value="Nudix"/>
    <property type="match status" value="1"/>
</dbReference>
<name>A0A2U3K1X2_9BACT</name>
<dbReference type="GO" id="GO:0008413">
    <property type="term" value="F:8-oxo-7,8-dihydroguanosine triphosphate pyrophosphatase activity"/>
    <property type="evidence" value="ECO:0007669"/>
    <property type="project" value="TreeGrafter"/>
</dbReference>
<reference evidence="8" key="1">
    <citation type="submission" date="2018-02" db="EMBL/GenBank/DDBJ databases">
        <authorList>
            <person name="Hausmann B."/>
        </authorList>
    </citation>
    <scope>NUCLEOTIDE SEQUENCE [LARGE SCALE GENOMIC DNA]</scope>
    <source>
        <strain evidence="8">Peat soil MAG SbA1</strain>
    </source>
</reference>
<evidence type="ECO:0000313" key="8">
    <source>
        <dbReference type="Proteomes" id="UP000238701"/>
    </source>
</evidence>
<comment type="similarity">
    <text evidence="2 5">Belongs to the Nudix hydrolase family.</text>
</comment>
<evidence type="ECO:0000256" key="5">
    <source>
        <dbReference type="RuleBase" id="RU003476"/>
    </source>
</evidence>
<evidence type="ECO:0000256" key="4">
    <source>
        <dbReference type="ARBA" id="ARBA00022842"/>
    </source>
</evidence>
<dbReference type="PANTHER" id="PTHR47707:SF2">
    <property type="entry name" value="CTP PYROPHOSPHOHYDROLASE"/>
    <property type="match status" value="1"/>
</dbReference>
<organism evidence="7 8">
    <name type="scientific">Candidatus Sulfotelmatobacter kueseliae</name>
    <dbReference type="NCBI Taxonomy" id="2042962"/>
    <lineage>
        <taxon>Bacteria</taxon>
        <taxon>Pseudomonadati</taxon>
        <taxon>Acidobacteriota</taxon>
        <taxon>Terriglobia</taxon>
        <taxon>Terriglobales</taxon>
        <taxon>Candidatus Korobacteraceae</taxon>
        <taxon>Candidatus Sulfotelmatobacter</taxon>
    </lineage>
</organism>
<protein>
    <submittedName>
        <fullName evidence="7">Hydrolase, NUDIX family</fullName>
    </submittedName>
</protein>
<dbReference type="InterPro" id="IPR015797">
    <property type="entry name" value="NUDIX_hydrolase-like_dom_sf"/>
</dbReference>
<evidence type="ECO:0000256" key="1">
    <source>
        <dbReference type="ARBA" id="ARBA00001946"/>
    </source>
</evidence>
<dbReference type="AlphaFoldDB" id="A0A2U3K1X2"/>
<dbReference type="CDD" id="cd03425">
    <property type="entry name" value="NUDIX_MutT_NudA_like"/>
    <property type="match status" value="1"/>
</dbReference>
<keyword evidence="4" id="KW-0460">Magnesium</keyword>
<dbReference type="Pfam" id="PF00293">
    <property type="entry name" value="NUDIX"/>
    <property type="match status" value="1"/>
</dbReference>
<dbReference type="Proteomes" id="UP000238701">
    <property type="component" value="Unassembled WGS sequence"/>
</dbReference>
<dbReference type="PROSITE" id="PS51462">
    <property type="entry name" value="NUDIX"/>
    <property type="match status" value="1"/>
</dbReference>
<dbReference type="Gene3D" id="3.90.79.10">
    <property type="entry name" value="Nucleoside Triphosphate Pyrophosphohydrolase"/>
    <property type="match status" value="1"/>
</dbReference>
<proteinExistence type="inferred from homology"/>
<dbReference type="EMBL" id="OMOD01000024">
    <property type="protein sequence ID" value="SPF33674.1"/>
    <property type="molecule type" value="Genomic_DNA"/>
</dbReference>
<keyword evidence="3 5" id="KW-0378">Hydrolase</keyword>
<dbReference type="GO" id="GO:0006281">
    <property type="term" value="P:DNA repair"/>
    <property type="evidence" value="ECO:0007669"/>
    <property type="project" value="InterPro"/>
</dbReference>
<gene>
    <name evidence="7" type="ORF">SBA1_120048</name>
</gene>
<evidence type="ECO:0000259" key="6">
    <source>
        <dbReference type="PROSITE" id="PS51462"/>
    </source>
</evidence>
<dbReference type="PANTHER" id="PTHR47707">
    <property type="entry name" value="8-OXO-DGTP DIPHOSPHATASE"/>
    <property type="match status" value="1"/>
</dbReference>
<dbReference type="GO" id="GO:0035539">
    <property type="term" value="F:8-oxo-7,8-dihydrodeoxyguanosine triphosphate pyrophosphatase activity"/>
    <property type="evidence" value="ECO:0007669"/>
    <property type="project" value="TreeGrafter"/>
</dbReference>